<keyword evidence="3" id="KW-1185">Reference proteome</keyword>
<dbReference type="EMBL" id="JBHFNR010000091">
    <property type="protein sequence ID" value="MFB2893950.1"/>
    <property type="molecule type" value="Genomic_DNA"/>
</dbReference>
<evidence type="ECO:0000313" key="3">
    <source>
        <dbReference type="Proteomes" id="UP001576784"/>
    </source>
</evidence>
<dbReference type="Proteomes" id="UP001576784">
    <property type="component" value="Unassembled WGS sequence"/>
</dbReference>
<protein>
    <submittedName>
        <fullName evidence="2">DUF5615 family PIN-like protein</fullName>
    </submittedName>
</protein>
<gene>
    <name evidence="2" type="ORF">ACE1CI_13655</name>
</gene>
<comment type="caution">
    <text evidence="2">The sequence shown here is derived from an EMBL/GenBank/DDBJ whole genome shotgun (WGS) entry which is preliminary data.</text>
</comment>
<evidence type="ECO:0000259" key="1">
    <source>
        <dbReference type="Pfam" id="PF18480"/>
    </source>
</evidence>
<dbReference type="InterPro" id="IPR041049">
    <property type="entry name" value="DUF5615"/>
</dbReference>
<accession>A0ABV4XQG6</accession>
<sequence>MNFLIDHNLKGQATLLWGTIAAEGWLEVLPIRFVLFEEVGLSENSSDRIVWEFAQTNQMIILTANRNMKGLDSLEQMIREENTTTSLPVVTVGNKERIDEQIYRERCTIRLIEILFDLENYLGVGRLYIP</sequence>
<evidence type="ECO:0000313" key="2">
    <source>
        <dbReference type="EMBL" id="MFB2893950.1"/>
    </source>
</evidence>
<proteinExistence type="predicted"/>
<feature type="domain" description="DUF5615" evidence="1">
    <location>
        <begin position="26"/>
        <end position="71"/>
    </location>
</feature>
<reference evidence="2 3" key="1">
    <citation type="submission" date="2024-09" db="EMBL/GenBank/DDBJ databases">
        <title>Floridaenema gen nov. (Aerosakkonemataceae, Aerosakkonematales ord. nov., Cyanobacteria) from benthic tropical and subtropical fresh waters, with the description of four new species.</title>
        <authorList>
            <person name="Moretto J.A."/>
            <person name="Berthold D.E."/>
            <person name="Lefler F.W."/>
            <person name="Huang I.-S."/>
            <person name="Laughinghouse H. IV."/>
        </authorList>
    </citation>
    <scope>NUCLEOTIDE SEQUENCE [LARGE SCALE GENOMIC DNA]</scope>
    <source>
        <strain evidence="2 3">BLCC-F50</strain>
    </source>
</reference>
<organism evidence="2 3">
    <name type="scientific">Floridaenema flaviceps BLCC-F50</name>
    <dbReference type="NCBI Taxonomy" id="3153642"/>
    <lineage>
        <taxon>Bacteria</taxon>
        <taxon>Bacillati</taxon>
        <taxon>Cyanobacteriota</taxon>
        <taxon>Cyanophyceae</taxon>
        <taxon>Oscillatoriophycideae</taxon>
        <taxon>Aerosakkonematales</taxon>
        <taxon>Aerosakkonemataceae</taxon>
        <taxon>Floridanema</taxon>
        <taxon>Floridanema flaviceps</taxon>
    </lineage>
</organism>
<dbReference type="RefSeq" id="WP_413263606.1">
    <property type="nucleotide sequence ID" value="NZ_JBHFNR010000091.1"/>
</dbReference>
<dbReference type="Pfam" id="PF18480">
    <property type="entry name" value="DUF5615"/>
    <property type="match status" value="1"/>
</dbReference>
<name>A0ABV4XQG6_9CYAN</name>